<keyword evidence="6" id="KW-1185">Reference proteome</keyword>
<dbReference type="PANTHER" id="PTHR32116">
    <property type="entry name" value="GALACTURONOSYLTRANSFERASE 4-RELATED"/>
    <property type="match status" value="1"/>
</dbReference>
<organism evidence="5 6">
    <name type="scientific">Thalictrum thalictroides</name>
    <name type="common">Rue-anemone</name>
    <name type="synonym">Anemone thalictroides</name>
    <dbReference type="NCBI Taxonomy" id="46969"/>
    <lineage>
        <taxon>Eukaryota</taxon>
        <taxon>Viridiplantae</taxon>
        <taxon>Streptophyta</taxon>
        <taxon>Embryophyta</taxon>
        <taxon>Tracheophyta</taxon>
        <taxon>Spermatophyta</taxon>
        <taxon>Magnoliopsida</taxon>
        <taxon>Ranunculales</taxon>
        <taxon>Ranunculaceae</taxon>
        <taxon>Thalictroideae</taxon>
        <taxon>Thalictrum</taxon>
    </lineage>
</organism>
<dbReference type="InterPro" id="IPR029044">
    <property type="entry name" value="Nucleotide-diphossugar_trans"/>
</dbReference>
<keyword evidence="4" id="KW-0333">Golgi apparatus</keyword>
<dbReference type="Proteomes" id="UP000554482">
    <property type="component" value="Unassembled WGS sequence"/>
</dbReference>
<accession>A0A7J6WZE7</accession>
<dbReference type="GO" id="GO:0071555">
    <property type="term" value="P:cell wall organization"/>
    <property type="evidence" value="ECO:0007669"/>
    <property type="project" value="UniProtKB-KW"/>
</dbReference>
<comment type="subcellular location">
    <subcellularLocation>
        <location evidence="4">Golgi apparatus membrane</location>
        <topology evidence="4">Single-pass type II membrane protein</topology>
    </subcellularLocation>
</comment>
<dbReference type="GO" id="GO:0000139">
    <property type="term" value="C:Golgi membrane"/>
    <property type="evidence" value="ECO:0007669"/>
    <property type="project" value="UniProtKB-SubCell"/>
</dbReference>
<evidence type="ECO:0000313" key="6">
    <source>
        <dbReference type="Proteomes" id="UP000554482"/>
    </source>
</evidence>
<dbReference type="GO" id="GO:0047262">
    <property type="term" value="F:polygalacturonate 4-alpha-galacturonosyltransferase activity"/>
    <property type="evidence" value="ECO:0007669"/>
    <property type="project" value="InterPro"/>
</dbReference>
<proteinExistence type="inferred from homology"/>
<keyword evidence="5" id="KW-0808">Transferase</keyword>
<comment type="caution">
    <text evidence="5">The sequence shown here is derived from an EMBL/GenBank/DDBJ whole genome shotgun (WGS) entry which is preliminary data.</text>
</comment>
<evidence type="ECO:0000256" key="3">
    <source>
        <dbReference type="ARBA" id="ARBA00022676"/>
    </source>
</evidence>
<evidence type="ECO:0000313" key="5">
    <source>
        <dbReference type="EMBL" id="KAF5202217.1"/>
    </source>
</evidence>
<dbReference type="UniPathway" id="UPA00845"/>
<dbReference type="EC" id="2.4.1.-" evidence="4"/>
<dbReference type="EMBL" id="JABWDY010008443">
    <property type="protein sequence ID" value="KAF5202217.1"/>
    <property type="molecule type" value="Genomic_DNA"/>
</dbReference>
<dbReference type="GO" id="GO:0045489">
    <property type="term" value="P:pectin biosynthetic process"/>
    <property type="evidence" value="ECO:0007669"/>
    <property type="project" value="UniProtKB-UniPathway"/>
</dbReference>
<comment type="similarity">
    <text evidence="2 4">Belongs to the glycosyltransferase 8 family.</text>
</comment>
<dbReference type="Gene3D" id="3.90.550.10">
    <property type="entry name" value="Spore Coat Polysaccharide Biosynthesis Protein SpsA, Chain A"/>
    <property type="match status" value="1"/>
</dbReference>
<sequence>MKQGLKCQRILILFLLSISVLAPIVFFSKKLSDITTSFGHKEFVEDLSSLKYRTDTLKLNAIQQDTGEGLKGPTHVVYKDENIINSVVSGGAKVDFGARLLDRNGTNQDSSHSFKQKGKVNETILKESNGRSHPRRVTDEKVREMKDQVIRAKAYLNFAPASSNSHLVKELRLRIKEIERVVGEATKDSDLSRSALQKMKSMEAVLAKAGRIYPDCYSMAIKLRAMTYNAEEQVRTQKNQASYLVQLAARTTPKGLHCLSMRLTADYFALQPEKRVLPNQQRGHDTKLYHFAVFSDNVLACSVVANSTISASLDPEKVVIHVVTDALNLPAITMWFLLNPPMQSTIEVKSIDDFEWLSSKYGSALRNQNSQDPRYSSQLNYLRFYLPEVFPALDKIVLLDHDVVVQRDLKALWSVGMKGKVIGAVQTCRESEPSFHRMDMLLNFSDPFIAKRFSIKACTWAFGMNVFDLREWRLQNLTALYHQYLEVDKKKHLFTGGSLPLGLVTFYNQMVVLDRRWHVLGLGYESGVGRGEIERAAVIHYDGTMKPWLEIGIMKYKSYWNKHVKYDHPYMQQCNIHE</sequence>
<keyword evidence="3 4" id="KW-0328">Glycosyltransferase</keyword>
<dbReference type="Pfam" id="PF01501">
    <property type="entry name" value="Glyco_transf_8"/>
    <property type="match status" value="1"/>
</dbReference>
<evidence type="ECO:0000256" key="2">
    <source>
        <dbReference type="ARBA" id="ARBA00006351"/>
    </source>
</evidence>
<comment type="pathway">
    <text evidence="1 4">Glycan metabolism; pectin biosynthesis.</text>
</comment>
<dbReference type="OrthoDB" id="411524at2759"/>
<dbReference type="Pfam" id="PF25557">
    <property type="entry name" value="GAUT_1"/>
    <property type="match status" value="1"/>
</dbReference>
<dbReference type="CDD" id="cd06429">
    <property type="entry name" value="GT8_like_1"/>
    <property type="match status" value="1"/>
</dbReference>
<dbReference type="InterPro" id="IPR029993">
    <property type="entry name" value="GAUT"/>
</dbReference>
<dbReference type="AlphaFoldDB" id="A0A7J6WZE7"/>
<dbReference type="PANTHER" id="PTHR32116:SF0">
    <property type="entry name" value="GALACTURONOSYLTRANSFERASE 6-RELATED"/>
    <property type="match status" value="1"/>
</dbReference>
<name>A0A7J6WZE7_THATH</name>
<evidence type="ECO:0000256" key="4">
    <source>
        <dbReference type="RuleBase" id="RU362027"/>
    </source>
</evidence>
<dbReference type="InterPro" id="IPR002495">
    <property type="entry name" value="Glyco_trans_8"/>
</dbReference>
<gene>
    <name evidence="5" type="ORF">FRX31_008195</name>
</gene>
<evidence type="ECO:0000256" key="1">
    <source>
        <dbReference type="ARBA" id="ARBA00004877"/>
    </source>
</evidence>
<keyword evidence="4" id="KW-0961">Cell wall biogenesis/degradation</keyword>
<dbReference type="SUPFAM" id="SSF53448">
    <property type="entry name" value="Nucleotide-diphospho-sugar transferases"/>
    <property type="match status" value="1"/>
</dbReference>
<reference evidence="5 6" key="1">
    <citation type="submission" date="2020-06" db="EMBL/GenBank/DDBJ databases">
        <title>Transcriptomic and genomic resources for Thalictrum thalictroides and T. hernandezii: Facilitating candidate gene discovery in an emerging model plant lineage.</title>
        <authorList>
            <person name="Arias T."/>
            <person name="Riano-Pachon D.M."/>
            <person name="Di Stilio V.S."/>
        </authorList>
    </citation>
    <scope>NUCLEOTIDE SEQUENCE [LARGE SCALE GENOMIC DNA]</scope>
    <source>
        <strain evidence="6">cv. WT478/WT964</strain>
        <tissue evidence="5">Leaves</tissue>
    </source>
</reference>
<protein>
    <recommendedName>
        <fullName evidence="4">Hexosyltransferase</fullName>
        <ecNumber evidence="4">2.4.1.-</ecNumber>
    </recommendedName>
</protein>